<dbReference type="RefSeq" id="WP_106008089.1">
    <property type="nucleotide sequence ID" value="NZ_JALCPJ010000001.1"/>
</dbReference>
<evidence type="ECO:0000256" key="5">
    <source>
        <dbReference type="ARBA" id="ARBA00022801"/>
    </source>
</evidence>
<reference evidence="10 11" key="1">
    <citation type="submission" date="2018-03" db="EMBL/GenBank/DDBJ databases">
        <title>Genome sequence of Clostridium luticellarii DSM 29923.</title>
        <authorList>
            <person name="Poehlein A."/>
            <person name="Daniel R."/>
        </authorList>
    </citation>
    <scope>NUCLEOTIDE SEQUENCE [LARGE SCALE GENOMIC DNA]</scope>
    <source>
        <strain evidence="10 11">DSM 29923</strain>
    </source>
</reference>
<gene>
    <name evidence="10" type="primary">hisK</name>
    <name evidence="10" type="ORF">CLLU_05860</name>
</gene>
<evidence type="ECO:0000256" key="3">
    <source>
        <dbReference type="ARBA" id="ARBA00013085"/>
    </source>
</evidence>
<evidence type="ECO:0000259" key="9">
    <source>
        <dbReference type="Pfam" id="PF02811"/>
    </source>
</evidence>
<accession>A0A2T0BRI4</accession>
<dbReference type="GO" id="GO:0004401">
    <property type="term" value="F:histidinol-phosphatase activity"/>
    <property type="evidence" value="ECO:0007669"/>
    <property type="project" value="UniProtKB-UniRule"/>
</dbReference>
<evidence type="ECO:0000256" key="8">
    <source>
        <dbReference type="RuleBase" id="RU366003"/>
    </source>
</evidence>
<dbReference type="AlphaFoldDB" id="A0A2T0BRI4"/>
<dbReference type="InterPro" id="IPR010140">
    <property type="entry name" value="Histidinol_P_phosphatase_HisJ"/>
</dbReference>
<dbReference type="PANTHER" id="PTHR21039">
    <property type="entry name" value="HISTIDINOL PHOSPHATASE-RELATED"/>
    <property type="match status" value="1"/>
</dbReference>
<dbReference type="EMBL" id="PVXP01000004">
    <property type="protein sequence ID" value="PRR86488.1"/>
    <property type="molecule type" value="Genomic_DNA"/>
</dbReference>
<dbReference type="Pfam" id="PF02811">
    <property type="entry name" value="PHP"/>
    <property type="match status" value="1"/>
</dbReference>
<dbReference type="Proteomes" id="UP000237798">
    <property type="component" value="Unassembled WGS sequence"/>
</dbReference>
<protein>
    <recommendedName>
        <fullName evidence="3 8">Histidinol-phosphatase</fullName>
        <shortName evidence="8">HolPase</shortName>
        <ecNumber evidence="3 8">3.1.3.15</ecNumber>
    </recommendedName>
</protein>
<evidence type="ECO:0000256" key="1">
    <source>
        <dbReference type="ARBA" id="ARBA00004970"/>
    </source>
</evidence>
<dbReference type="InterPro" id="IPR016195">
    <property type="entry name" value="Pol/histidinol_Pase-like"/>
</dbReference>
<evidence type="ECO:0000256" key="6">
    <source>
        <dbReference type="ARBA" id="ARBA00023102"/>
    </source>
</evidence>
<proteinExistence type="inferred from homology"/>
<dbReference type="UniPathway" id="UPA00031">
    <property type="reaction ID" value="UER00013"/>
</dbReference>
<dbReference type="NCBIfam" id="TIGR01856">
    <property type="entry name" value="hisJ_fam"/>
    <property type="match status" value="1"/>
</dbReference>
<keyword evidence="5 8" id="KW-0378">Hydrolase</keyword>
<dbReference type="NCBIfam" id="NF004086">
    <property type="entry name" value="PRK05588.1"/>
    <property type="match status" value="1"/>
</dbReference>
<comment type="pathway">
    <text evidence="1 8">Amino-acid biosynthesis; L-histidine biosynthesis; L-histidine from 5-phospho-alpha-D-ribose 1-diphosphate: step 8/9.</text>
</comment>
<name>A0A2T0BRI4_9CLOT</name>
<keyword evidence="4 8" id="KW-0028">Amino-acid biosynthesis</keyword>
<dbReference type="PANTHER" id="PTHR21039:SF0">
    <property type="entry name" value="HISTIDINOL-PHOSPHATASE"/>
    <property type="match status" value="1"/>
</dbReference>
<organism evidence="10 11">
    <name type="scientific">Clostridium luticellarii</name>
    <dbReference type="NCBI Taxonomy" id="1691940"/>
    <lineage>
        <taxon>Bacteria</taxon>
        <taxon>Bacillati</taxon>
        <taxon>Bacillota</taxon>
        <taxon>Clostridia</taxon>
        <taxon>Eubacteriales</taxon>
        <taxon>Clostridiaceae</taxon>
        <taxon>Clostridium</taxon>
    </lineage>
</organism>
<comment type="catalytic activity">
    <reaction evidence="7 8">
        <text>L-histidinol phosphate + H2O = L-histidinol + phosphate</text>
        <dbReference type="Rhea" id="RHEA:14465"/>
        <dbReference type="ChEBI" id="CHEBI:15377"/>
        <dbReference type="ChEBI" id="CHEBI:43474"/>
        <dbReference type="ChEBI" id="CHEBI:57699"/>
        <dbReference type="ChEBI" id="CHEBI:57980"/>
        <dbReference type="EC" id="3.1.3.15"/>
    </reaction>
</comment>
<evidence type="ECO:0000256" key="7">
    <source>
        <dbReference type="ARBA" id="ARBA00049158"/>
    </source>
</evidence>
<dbReference type="InterPro" id="IPR004013">
    <property type="entry name" value="PHP_dom"/>
</dbReference>
<comment type="similarity">
    <text evidence="2 8">Belongs to the PHP hydrolase family. HisK subfamily.</text>
</comment>
<keyword evidence="6 8" id="KW-0368">Histidine biosynthesis</keyword>
<evidence type="ECO:0000256" key="2">
    <source>
        <dbReference type="ARBA" id="ARBA00009152"/>
    </source>
</evidence>
<dbReference type="Gene3D" id="3.20.20.140">
    <property type="entry name" value="Metal-dependent hydrolases"/>
    <property type="match status" value="1"/>
</dbReference>
<comment type="caution">
    <text evidence="10">The sequence shown here is derived from an EMBL/GenBank/DDBJ whole genome shotgun (WGS) entry which is preliminary data.</text>
</comment>
<evidence type="ECO:0000313" key="11">
    <source>
        <dbReference type="Proteomes" id="UP000237798"/>
    </source>
</evidence>
<sequence>MFDTHVHTVFSSDSDMSIESAKKSAEGKGISFIITEHMDLNFPKEDLFRFDVGRYFNEYSGWRGDNLLLGIELGMKKDCIEDARKLIENNAFDYVIGSVHLVENKDLYYPDYYEGKTKHEAYLKYLQVMLDDLKRFDFIDSLGHIDYIARYGKFEDRELYYKDFSDIIDEIFVKLIQNDKCLELNTRRFNNEDSIKNMIDVYKRFGELGGKYITVGSDAHDPSAIGANFKCAEEVARICNLKIVYFKDRAKEYDKNF</sequence>
<dbReference type="OrthoDB" id="9775255at2"/>
<evidence type="ECO:0000256" key="4">
    <source>
        <dbReference type="ARBA" id="ARBA00022605"/>
    </source>
</evidence>
<evidence type="ECO:0000313" key="10">
    <source>
        <dbReference type="EMBL" id="PRR86488.1"/>
    </source>
</evidence>
<keyword evidence="11" id="KW-1185">Reference proteome</keyword>
<dbReference type="SUPFAM" id="SSF89550">
    <property type="entry name" value="PHP domain-like"/>
    <property type="match status" value="1"/>
</dbReference>
<dbReference type="GO" id="GO:0000105">
    <property type="term" value="P:L-histidine biosynthetic process"/>
    <property type="evidence" value="ECO:0007669"/>
    <property type="project" value="UniProtKB-UniRule"/>
</dbReference>
<feature type="domain" description="PHP" evidence="9">
    <location>
        <begin position="3"/>
        <end position="186"/>
    </location>
</feature>
<dbReference type="GO" id="GO:0005737">
    <property type="term" value="C:cytoplasm"/>
    <property type="evidence" value="ECO:0007669"/>
    <property type="project" value="TreeGrafter"/>
</dbReference>
<dbReference type="EC" id="3.1.3.15" evidence="3 8"/>